<evidence type="ECO:0000313" key="1">
    <source>
        <dbReference type="EMBL" id="RKU48745.1"/>
    </source>
</evidence>
<gene>
    <name evidence="1" type="ORF">DL546_001734</name>
</gene>
<keyword evidence="2" id="KW-1185">Reference proteome</keyword>
<protein>
    <submittedName>
        <fullName evidence="1">Uncharacterized protein</fullName>
    </submittedName>
</protein>
<organism evidence="1 2">
    <name type="scientific">Coniochaeta pulveracea</name>
    <dbReference type="NCBI Taxonomy" id="177199"/>
    <lineage>
        <taxon>Eukaryota</taxon>
        <taxon>Fungi</taxon>
        <taxon>Dikarya</taxon>
        <taxon>Ascomycota</taxon>
        <taxon>Pezizomycotina</taxon>
        <taxon>Sordariomycetes</taxon>
        <taxon>Sordariomycetidae</taxon>
        <taxon>Coniochaetales</taxon>
        <taxon>Coniochaetaceae</taxon>
        <taxon>Coniochaeta</taxon>
    </lineage>
</organism>
<reference evidence="1 2" key="1">
    <citation type="submission" date="2018-08" db="EMBL/GenBank/DDBJ databases">
        <title>Draft genome of the lignicolous fungus Coniochaeta pulveracea.</title>
        <authorList>
            <person name="Borstlap C.J."/>
            <person name="De Witt R.N."/>
            <person name="Botha A."/>
            <person name="Volschenk H."/>
        </authorList>
    </citation>
    <scope>NUCLEOTIDE SEQUENCE [LARGE SCALE GENOMIC DNA]</scope>
    <source>
        <strain evidence="1 2">CAB683</strain>
    </source>
</reference>
<dbReference type="EMBL" id="QVQW01000003">
    <property type="protein sequence ID" value="RKU48745.1"/>
    <property type="molecule type" value="Genomic_DNA"/>
</dbReference>
<dbReference type="Proteomes" id="UP000275385">
    <property type="component" value="Unassembled WGS sequence"/>
</dbReference>
<accession>A0A420YLN7</accession>
<dbReference type="AlphaFoldDB" id="A0A420YLN7"/>
<name>A0A420YLN7_9PEZI</name>
<evidence type="ECO:0000313" key="2">
    <source>
        <dbReference type="Proteomes" id="UP000275385"/>
    </source>
</evidence>
<sequence length="110" mass="12006">MNSCQIGYRPQKLGWSGSNIGTLPCTYCLVRHTKSTSALTIARTVSASADSQVTKHVRAHELSCHKGWPWNCHYTMPGGFLGMLRDPDPNKAVLEHKLNTVPGSGLVAEE</sequence>
<proteinExistence type="predicted"/>
<comment type="caution">
    <text evidence="1">The sequence shown here is derived from an EMBL/GenBank/DDBJ whole genome shotgun (WGS) entry which is preliminary data.</text>
</comment>